<dbReference type="EMBL" id="QGKX02002183">
    <property type="protein sequence ID" value="KAF3485656.1"/>
    <property type="molecule type" value="Genomic_DNA"/>
</dbReference>
<evidence type="ECO:0000313" key="1">
    <source>
        <dbReference type="EMBL" id="KAF3485656.1"/>
    </source>
</evidence>
<name>A0A8S9MQV7_BRACR</name>
<reference evidence="1" key="1">
    <citation type="submission" date="2019-12" db="EMBL/GenBank/DDBJ databases">
        <title>Genome sequencing and annotation of Brassica cretica.</title>
        <authorList>
            <person name="Studholme D.J."/>
            <person name="Sarris P."/>
        </authorList>
    </citation>
    <scope>NUCLEOTIDE SEQUENCE</scope>
    <source>
        <strain evidence="1">PFS-109/04</strain>
        <tissue evidence="1">Leaf</tissue>
    </source>
</reference>
<comment type="caution">
    <text evidence="1">The sequence shown here is derived from an EMBL/GenBank/DDBJ whole genome shotgun (WGS) entry which is preliminary data.</text>
</comment>
<sequence>MNLELLSFPSSLVGGRPRPRRLFTDPFSSHVPSWGDVPEADSEAVLMAPLRRLRSCFFDDGSRSGIREGDQANMRSKYAIHPSVGMRSPTELERASDGGAGEVAVYEAYLEAGFRGVIPSLIGEVSSFFGTVLCLSRQGYYRYLFGFHILPLRSWPLSSFYAVFYFCRKSLTGLEGAGVVPLLQGLARIGGVWRPDPARACSPHLDALIGSFLFGVSFPVVFSARRRTQSTCWKVLVLTFLLYVLATSCR</sequence>
<dbReference type="AlphaFoldDB" id="A0A8S9MQV7"/>
<accession>A0A8S9MQV7</accession>
<organism evidence="1 2">
    <name type="scientific">Brassica cretica</name>
    <name type="common">Mustard</name>
    <dbReference type="NCBI Taxonomy" id="69181"/>
    <lineage>
        <taxon>Eukaryota</taxon>
        <taxon>Viridiplantae</taxon>
        <taxon>Streptophyta</taxon>
        <taxon>Embryophyta</taxon>
        <taxon>Tracheophyta</taxon>
        <taxon>Spermatophyta</taxon>
        <taxon>Magnoliopsida</taxon>
        <taxon>eudicotyledons</taxon>
        <taxon>Gunneridae</taxon>
        <taxon>Pentapetalae</taxon>
        <taxon>rosids</taxon>
        <taxon>malvids</taxon>
        <taxon>Brassicales</taxon>
        <taxon>Brassicaceae</taxon>
        <taxon>Brassiceae</taxon>
        <taxon>Brassica</taxon>
    </lineage>
</organism>
<protein>
    <submittedName>
        <fullName evidence="1">Uncharacterized protein</fullName>
    </submittedName>
</protein>
<evidence type="ECO:0000313" key="2">
    <source>
        <dbReference type="Proteomes" id="UP000712600"/>
    </source>
</evidence>
<dbReference type="Proteomes" id="UP000712600">
    <property type="component" value="Unassembled WGS sequence"/>
</dbReference>
<proteinExistence type="predicted"/>
<gene>
    <name evidence="1" type="ORF">F2Q69_00052723</name>
</gene>